<evidence type="ECO:0000259" key="7">
    <source>
        <dbReference type="Pfam" id="PF25876"/>
    </source>
</evidence>
<evidence type="ECO:0000256" key="4">
    <source>
        <dbReference type="ARBA" id="ARBA00022989"/>
    </source>
</evidence>
<dbReference type="PRINTS" id="PR01490">
    <property type="entry name" value="RTXTOXIND"/>
</dbReference>
<keyword evidence="4" id="KW-1133">Transmembrane helix</keyword>
<keyword evidence="6" id="KW-0175">Coiled coil</keyword>
<dbReference type="PANTHER" id="PTHR30386:SF26">
    <property type="entry name" value="TRANSPORT PROTEIN COMB"/>
    <property type="match status" value="1"/>
</dbReference>
<comment type="similarity">
    <text evidence="2">Belongs to the membrane fusion protein (MFP) (TC 8.A.1) family.</text>
</comment>
<feature type="coiled-coil region" evidence="6">
    <location>
        <begin position="166"/>
        <end position="248"/>
    </location>
</feature>
<organism evidence="9 10">
    <name type="scientific">Fischerella muscicola CCMEE 5323</name>
    <dbReference type="NCBI Taxonomy" id="2019572"/>
    <lineage>
        <taxon>Bacteria</taxon>
        <taxon>Bacillati</taxon>
        <taxon>Cyanobacteriota</taxon>
        <taxon>Cyanophyceae</taxon>
        <taxon>Nostocales</taxon>
        <taxon>Hapalosiphonaceae</taxon>
        <taxon>Fischerella</taxon>
    </lineage>
</organism>
<comment type="subcellular location">
    <subcellularLocation>
        <location evidence="1">Membrane</location>
        <topology evidence="1">Single-pass membrane protein</topology>
    </subcellularLocation>
</comment>
<evidence type="ECO:0000256" key="1">
    <source>
        <dbReference type="ARBA" id="ARBA00004167"/>
    </source>
</evidence>
<proteinExistence type="inferred from homology"/>
<feature type="domain" description="Multidrug resistance protein MdtA-like alpha-helical hairpin" evidence="7">
    <location>
        <begin position="176"/>
        <end position="242"/>
    </location>
</feature>
<gene>
    <name evidence="9" type="ORF">CEN44_22665</name>
</gene>
<dbReference type="RefSeq" id="WP_016867074.1">
    <property type="nucleotide sequence ID" value="NZ_CAWNVR010000659.1"/>
</dbReference>
<keyword evidence="3" id="KW-0812">Transmembrane</keyword>
<dbReference type="Gene3D" id="2.40.50.100">
    <property type="match status" value="1"/>
</dbReference>
<comment type="caution">
    <text evidence="9">The sequence shown here is derived from an EMBL/GenBank/DDBJ whole genome shotgun (WGS) entry which is preliminary data.</text>
</comment>
<dbReference type="SUPFAM" id="SSF111369">
    <property type="entry name" value="HlyD-like secretion proteins"/>
    <property type="match status" value="1"/>
</dbReference>
<dbReference type="Pfam" id="PF25876">
    <property type="entry name" value="HH_MFP_RND"/>
    <property type="match status" value="1"/>
</dbReference>
<dbReference type="AlphaFoldDB" id="A0A2N6JXK0"/>
<feature type="coiled-coil region" evidence="6">
    <location>
        <begin position="274"/>
        <end position="315"/>
    </location>
</feature>
<evidence type="ECO:0000256" key="2">
    <source>
        <dbReference type="ARBA" id="ARBA00009477"/>
    </source>
</evidence>
<dbReference type="PANTHER" id="PTHR30386">
    <property type="entry name" value="MEMBRANE FUSION SUBUNIT OF EMRAB-TOLC MULTIDRUG EFFLUX PUMP"/>
    <property type="match status" value="1"/>
</dbReference>
<feature type="domain" description="AprE-like beta-barrel" evidence="8">
    <location>
        <begin position="351"/>
        <end position="446"/>
    </location>
</feature>
<keyword evidence="10" id="KW-1185">Reference proteome</keyword>
<evidence type="ECO:0000313" key="9">
    <source>
        <dbReference type="EMBL" id="PLZ85245.1"/>
    </source>
</evidence>
<evidence type="ECO:0000256" key="6">
    <source>
        <dbReference type="SAM" id="Coils"/>
    </source>
</evidence>
<dbReference type="Pfam" id="PF26002">
    <property type="entry name" value="Beta-barrel_AprE"/>
    <property type="match status" value="1"/>
</dbReference>
<dbReference type="Proteomes" id="UP000235036">
    <property type="component" value="Unassembled WGS sequence"/>
</dbReference>
<sequence>MLYTHNKKLLPSIQNEDFLPPVSRWTSLTGLFLIGSIVTSISLCSWMKYNVTVKATAFVRPTGENRLVQSKIEGTVKSILVKENQFVKQGEAIAYLENQQLQIKNSQLQGNIQQDKLQIAQINAQIKALDAQMLAEARVAAGTVASAKADLERNQWEYQHQKIITNSELLAAQANLQKAKADLQKAQADLSFAEMDRDRYQQLAEIGAIGKREFEQKKLVVKQTKAMLEAEKKAVEIAQAQVQSAKAAVNPTTAKVAIAQKRITQETARGKATIAALKKEKQALIQRRVAIQNQVAQSQKELQQVTNQLQDTIVRATSDGIVLKLNLRNPGQVLQVSEAIAEIAPNNAPVIIKAIIPTQEIKNVAVGQKVQLRIDACPYPDYGTLKGVVAVVSPDAITSTSNNIDAAKSGSASYFEATIQPQSLTFGNGERQCQIQSGMQAKADIISREETVLQFMLRKARLVTDL</sequence>
<reference evidence="9 10" key="1">
    <citation type="submission" date="2017-08" db="EMBL/GenBank/DDBJ databases">
        <title>Genomes of Fischerella (Mastigocladus) sp. strains.</title>
        <authorList>
            <person name="Miller S.R."/>
        </authorList>
    </citation>
    <scope>NUCLEOTIDE SEQUENCE [LARGE SCALE GENOMIC DNA]</scope>
    <source>
        <strain evidence="9 10">CCMEE 5323</strain>
    </source>
</reference>
<name>A0A2N6JXK0_FISMU</name>
<evidence type="ECO:0000313" key="10">
    <source>
        <dbReference type="Proteomes" id="UP000235036"/>
    </source>
</evidence>
<evidence type="ECO:0000256" key="3">
    <source>
        <dbReference type="ARBA" id="ARBA00022692"/>
    </source>
</evidence>
<feature type="coiled-coil region" evidence="6">
    <location>
        <begin position="98"/>
        <end position="132"/>
    </location>
</feature>
<accession>A0A2N6JXK0</accession>
<keyword evidence="5" id="KW-0472">Membrane</keyword>
<dbReference type="GO" id="GO:0016020">
    <property type="term" value="C:membrane"/>
    <property type="evidence" value="ECO:0007669"/>
    <property type="project" value="UniProtKB-SubCell"/>
</dbReference>
<protein>
    <submittedName>
        <fullName evidence="9">Hemolysin D</fullName>
    </submittedName>
</protein>
<evidence type="ECO:0000259" key="8">
    <source>
        <dbReference type="Pfam" id="PF26002"/>
    </source>
</evidence>
<dbReference type="InterPro" id="IPR058624">
    <property type="entry name" value="MdtA-like_HH"/>
</dbReference>
<dbReference type="EMBL" id="NRQW01000531">
    <property type="protein sequence ID" value="PLZ85245.1"/>
    <property type="molecule type" value="Genomic_DNA"/>
</dbReference>
<evidence type="ECO:0000256" key="5">
    <source>
        <dbReference type="ARBA" id="ARBA00023136"/>
    </source>
</evidence>
<dbReference type="Gene3D" id="1.10.287.470">
    <property type="entry name" value="Helix hairpin bin"/>
    <property type="match status" value="1"/>
</dbReference>
<dbReference type="InterPro" id="IPR050739">
    <property type="entry name" value="MFP"/>
</dbReference>
<dbReference type="Gene3D" id="2.40.30.170">
    <property type="match status" value="1"/>
</dbReference>
<dbReference type="InterPro" id="IPR058982">
    <property type="entry name" value="Beta-barrel_AprE"/>
</dbReference>